<protein>
    <submittedName>
        <fullName evidence="1">Uncharacterized protein</fullName>
    </submittedName>
</protein>
<dbReference type="Proteomes" id="UP000560131">
    <property type="component" value="Unassembled WGS sequence"/>
</dbReference>
<keyword evidence="2" id="KW-1185">Reference proteome</keyword>
<evidence type="ECO:0000313" key="1">
    <source>
        <dbReference type="EMBL" id="MBB5725029.1"/>
    </source>
</evidence>
<reference evidence="1 2" key="1">
    <citation type="submission" date="2020-08" db="EMBL/GenBank/DDBJ databases">
        <title>Genomic Encyclopedia of Type Strains, Phase IV (KMG-IV): sequencing the most valuable type-strain genomes for metagenomic binning, comparative biology and taxonomic classification.</title>
        <authorList>
            <person name="Goeker M."/>
        </authorList>
    </citation>
    <scope>NUCLEOTIDE SEQUENCE [LARGE SCALE GENOMIC DNA]</scope>
    <source>
        <strain evidence="1 2">DSM 101535</strain>
    </source>
</reference>
<dbReference type="EMBL" id="JACIJN010000002">
    <property type="protein sequence ID" value="MBB5725029.1"/>
    <property type="molecule type" value="Genomic_DNA"/>
</dbReference>
<accession>A0ABR6N2K9</accession>
<gene>
    <name evidence="1" type="ORF">FHS97_000937</name>
</gene>
<name>A0ABR6N2K9_9SPHN</name>
<sequence>MPDLPFTNDLPYCGWAALRLLREREQGYSRRVAAGQMTKVEASHQVAIASALVAQWRWAIDPLVPPFPASVPHTRPFGALQAELLRQLRDTVAWEQRRAAAAPADAEHRERKLLAEALLWHQDAPDACWPPIIHYGLIARRTPSQRYVPDPEDEPFYQALGLSLPPLARVG</sequence>
<organism evidence="1 2">
    <name type="scientific">Sphingomonas endophytica</name>
    <dbReference type="NCBI Taxonomy" id="869719"/>
    <lineage>
        <taxon>Bacteria</taxon>
        <taxon>Pseudomonadati</taxon>
        <taxon>Pseudomonadota</taxon>
        <taxon>Alphaproteobacteria</taxon>
        <taxon>Sphingomonadales</taxon>
        <taxon>Sphingomonadaceae</taxon>
        <taxon>Sphingomonas</taxon>
    </lineage>
</organism>
<comment type="caution">
    <text evidence="1">The sequence shown here is derived from an EMBL/GenBank/DDBJ whole genome shotgun (WGS) entry which is preliminary data.</text>
</comment>
<evidence type="ECO:0000313" key="2">
    <source>
        <dbReference type="Proteomes" id="UP000560131"/>
    </source>
</evidence>
<proteinExistence type="predicted"/>
<dbReference type="RefSeq" id="WP_184033719.1">
    <property type="nucleotide sequence ID" value="NZ_BAABAR010000007.1"/>
</dbReference>